<accession>A0ACC0CJZ6</accession>
<proteinExistence type="predicted"/>
<sequence>MTHFVLYAIGAAVTAFAILFGYRILLHPLKSYPGRLAGKLTNAHGGYHALFRSQHLEIRADHLRFGPVVRIGPNKLVFNTVKAIRDIYDNDDKILKSHVYETFVQTPGVHSLFDIIDNRDHSRRRKVVGQAINERSMRIFESTMVEQIDNYIELLRADSQNGPINMTEGINNLACDIVGLLAFGYQLNLQTETTNYFLVEGMRAANLIANVLMQFYTLRRIGLTSLLNFMSRNALNQYFALLEKLITTRTGKEIDAHHDLYSIVMEANKDAVSLGDSIRMSELWSEAMSFFPAGAFSTSGGISAALFYLSRNPKCYRRLSEEIRTAFSSDDEIHSGPTLSGCQYLRACIDETLRIAPPVPGTLWREVGPDGPAIIDGHVVPSGTEVGVNTYTIHHNEEYFPHPFAFKPERWLPSETPNEQIKTALEAFIPFSIGSRGCAGKAMAYLESSLVLAKIVWHFDFRPAPGKLGDIGGGTPGRRDGRGCKNEYQLYDMISGAHDGPCLVLQPRV</sequence>
<comment type="caution">
    <text evidence="1">The sequence shown here is derived from an EMBL/GenBank/DDBJ whole genome shotgun (WGS) entry which is preliminary data.</text>
</comment>
<reference evidence="1 2" key="1">
    <citation type="journal article" date="2022" name="New Phytol.">
        <title>Ecological generalism drives hyperdiversity of secondary metabolite gene clusters in xylarialean endophytes.</title>
        <authorList>
            <person name="Franco M.E.E."/>
            <person name="Wisecaver J.H."/>
            <person name="Arnold A.E."/>
            <person name="Ju Y.M."/>
            <person name="Slot J.C."/>
            <person name="Ahrendt S."/>
            <person name="Moore L.P."/>
            <person name="Eastman K.E."/>
            <person name="Scott K."/>
            <person name="Konkel Z."/>
            <person name="Mondo S.J."/>
            <person name="Kuo A."/>
            <person name="Hayes R.D."/>
            <person name="Haridas S."/>
            <person name="Andreopoulos B."/>
            <person name="Riley R."/>
            <person name="LaButti K."/>
            <person name="Pangilinan J."/>
            <person name="Lipzen A."/>
            <person name="Amirebrahimi M."/>
            <person name="Yan J."/>
            <person name="Adam C."/>
            <person name="Keymanesh K."/>
            <person name="Ng V."/>
            <person name="Louie K."/>
            <person name="Northen T."/>
            <person name="Drula E."/>
            <person name="Henrissat B."/>
            <person name="Hsieh H.M."/>
            <person name="Youens-Clark K."/>
            <person name="Lutzoni F."/>
            <person name="Miadlikowska J."/>
            <person name="Eastwood D.C."/>
            <person name="Hamelin R.C."/>
            <person name="Grigoriev I.V."/>
            <person name="U'Ren J.M."/>
        </authorList>
    </citation>
    <scope>NUCLEOTIDE SEQUENCE [LARGE SCALE GENOMIC DNA]</scope>
    <source>
        <strain evidence="1 2">ER1909</strain>
    </source>
</reference>
<gene>
    <name evidence="1" type="ORF">F4821DRAFT_250994</name>
</gene>
<protein>
    <submittedName>
        <fullName evidence="1">Cytochrome P450</fullName>
    </submittedName>
</protein>
<organism evidence="1 2">
    <name type="scientific">Hypoxylon rubiginosum</name>
    <dbReference type="NCBI Taxonomy" id="110542"/>
    <lineage>
        <taxon>Eukaryota</taxon>
        <taxon>Fungi</taxon>
        <taxon>Dikarya</taxon>
        <taxon>Ascomycota</taxon>
        <taxon>Pezizomycotina</taxon>
        <taxon>Sordariomycetes</taxon>
        <taxon>Xylariomycetidae</taxon>
        <taxon>Xylariales</taxon>
        <taxon>Hypoxylaceae</taxon>
        <taxon>Hypoxylon</taxon>
    </lineage>
</organism>
<name>A0ACC0CJZ6_9PEZI</name>
<dbReference type="Proteomes" id="UP001497680">
    <property type="component" value="Unassembled WGS sequence"/>
</dbReference>
<evidence type="ECO:0000313" key="2">
    <source>
        <dbReference type="Proteomes" id="UP001497680"/>
    </source>
</evidence>
<dbReference type="EMBL" id="MU394428">
    <property type="protein sequence ID" value="KAI6080680.1"/>
    <property type="molecule type" value="Genomic_DNA"/>
</dbReference>
<evidence type="ECO:0000313" key="1">
    <source>
        <dbReference type="EMBL" id="KAI6080680.1"/>
    </source>
</evidence>
<keyword evidence="2" id="KW-1185">Reference proteome</keyword>